<reference evidence="2 3" key="1">
    <citation type="submission" date="2021-05" db="EMBL/GenBank/DDBJ databases">
        <title>Genome Assembly of Synthetic Allotetraploid Brassica napus Reveals Homoeologous Exchanges between Subgenomes.</title>
        <authorList>
            <person name="Davis J.T."/>
        </authorList>
    </citation>
    <scope>NUCLEOTIDE SEQUENCE [LARGE SCALE GENOMIC DNA]</scope>
    <source>
        <strain evidence="3">cv. Da-Ae</strain>
        <tissue evidence="2">Seedling</tissue>
    </source>
</reference>
<dbReference type="EMBL" id="JAGKQM010000006">
    <property type="protein sequence ID" value="KAH0922631.1"/>
    <property type="molecule type" value="Genomic_DNA"/>
</dbReference>
<comment type="caution">
    <text evidence="2">The sequence shown here is derived from an EMBL/GenBank/DDBJ whole genome shotgun (WGS) entry which is preliminary data.</text>
</comment>
<keyword evidence="3" id="KW-1185">Reference proteome</keyword>
<dbReference type="Proteomes" id="UP000824890">
    <property type="component" value="Unassembled WGS sequence"/>
</dbReference>
<feature type="region of interest" description="Disordered" evidence="1">
    <location>
        <begin position="1"/>
        <end position="57"/>
    </location>
</feature>
<evidence type="ECO:0000256" key="1">
    <source>
        <dbReference type="SAM" id="MobiDB-lite"/>
    </source>
</evidence>
<name>A0ABQ8D053_BRANA</name>
<accession>A0ABQ8D053</accession>
<evidence type="ECO:0000313" key="3">
    <source>
        <dbReference type="Proteomes" id="UP000824890"/>
    </source>
</evidence>
<protein>
    <submittedName>
        <fullName evidence="2">Uncharacterized protein</fullName>
    </submittedName>
</protein>
<evidence type="ECO:0000313" key="2">
    <source>
        <dbReference type="EMBL" id="KAH0922631.1"/>
    </source>
</evidence>
<organism evidence="2 3">
    <name type="scientific">Brassica napus</name>
    <name type="common">Rape</name>
    <dbReference type="NCBI Taxonomy" id="3708"/>
    <lineage>
        <taxon>Eukaryota</taxon>
        <taxon>Viridiplantae</taxon>
        <taxon>Streptophyta</taxon>
        <taxon>Embryophyta</taxon>
        <taxon>Tracheophyta</taxon>
        <taxon>Spermatophyta</taxon>
        <taxon>Magnoliopsida</taxon>
        <taxon>eudicotyledons</taxon>
        <taxon>Gunneridae</taxon>
        <taxon>Pentapetalae</taxon>
        <taxon>rosids</taxon>
        <taxon>malvids</taxon>
        <taxon>Brassicales</taxon>
        <taxon>Brassicaceae</taxon>
        <taxon>Brassiceae</taxon>
        <taxon>Brassica</taxon>
    </lineage>
</organism>
<proteinExistence type="predicted"/>
<feature type="region of interest" description="Disordered" evidence="1">
    <location>
        <begin position="127"/>
        <end position="151"/>
    </location>
</feature>
<sequence length="343" mass="37957">MSPELQGMIENPTTPVGLAAPVRPRKIRESKRVRDSEEPDASSEVDPLAGVRKTPRGPILRSRLQGRSTGMMVDPLSIAIPAAEDQVAPEALAGSIGDRPQRTRKFDLSAHRAQRQVFKSVVSASLSSSVPGIPSQGRVSGEGGSDPRGSRTDCIHLAQAKTKELRASSLDKMVERDAYIRVAATVASNEYAALMEMRLYDFLNTEEEIEEIKGKLLLADKEKFGLEGDLMSMREKCKREINGREVAVRRACRLARRALIQEYDTILGLVRAKFLKKKEETAAEIRLQEVRARIEALSENKEGGFEIDEELARLKDKEIEFNIDYGAAVVSDPSLDCIDLPQT</sequence>
<gene>
    <name evidence="2" type="ORF">HID58_022649</name>
</gene>